<feature type="region of interest" description="Disordered" evidence="2">
    <location>
        <begin position="237"/>
        <end position="273"/>
    </location>
</feature>
<dbReference type="Proteomes" id="UP001345827">
    <property type="component" value="Unassembled WGS sequence"/>
</dbReference>
<feature type="compositionally biased region" description="Acidic residues" evidence="2">
    <location>
        <begin position="122"/>
        <end position="160"/>
    </location>
</feature>
<dbReference type="AlphaFoldDB" id="A0AAV9PWC7"/>
<comment type="caution">
    <text evidence="3">The sequence shown here is derived from an EMBL/GenBank/DDBJ whole genome shotgun (WGS) entry which is preliminary data.</text>
</comment>
<evidence type="ECO:0000313" key="3">
    <source>
        <dbReference type="EMBL" id="KAK5530472.1"/>
    </source>
</evidence>
<feature type="coiled-coil region" evidence="1">
    <location>
        <begin position="375"/>
        <end position="409"/>
    </location>
</feature>
<evidence type="ECO:0000256" key="1">
    <source>
        <dbReference type="SAM" id="Coils"/>
    </source>
</evidence>
<feature type="region of interest" description="Disordered" evidence="2">
    <location>
        <begin position="329"/>
        <end position="356"/>
    </location>
</feature>
<protein>
    <submittedName>
        <fullName evidence="3">Uncharacterized protein</fullName>
    </submittedName>
</protein>
<dbReference type="EMBL" id="JAXLQG010000019">
    <property type="protein sequence ID" value="KAK5530472.1"/>
    <property type="molecule type" value="Genomic_DNA"/>
</dbReference>
<feature type="compositionally biased region" description="Polar residues" evidence="2">
    <location>
        <begin position="339"/>
        <end position="356"/>
    </location>
</feature>
<reference evidence="3 4" key="1">
    <citation type="submission" date="2023-06" db="EMBL/GenBank/DDBJ databases">
        <title>Black Yeasts Isolated from many extreme environments.</title>
        <authorList>
            <person name="Coleine C."/>
            <person name="Stajich J.E."/>
            <person name="Selbmann L."/>
        </authorList>
    </citation>
    <scope>NUCLEOTIDE SEQUENCE [LARGE SCALE GENOMIC DNA]</scope>
    <source>
        <strain evidence="3 4">CCFEE 5887</strain>
    </source>
</reference>
<gene>
    <name evidence="3" type="ORF">LTR25_009050</name>
</gene>
<name>A0AAV9PWC7_9PEZI</name>
<sequence length="416" mass="47295">MCLYEFRRCLARDETALQKALFEGDATDTASDMMRCRWSKCASSGLGHGSKLCPYIVVRHDIVPLREWERIQLYDAVSHKMMVDHGCPKCWATISAEGWADILNTKDRENLTAVMWAEALQDDSDEDVSDMDASQEEFDEREGPEQFDLDEYQMNDEDTITDSYKGMEAERSKKRKRSLSRESTNDENSIPLAPWILRSTRRKPRFGTFISETSSESEAERDDDDLRAQQREEVELQMAEQASKDQYEVERKAREKAAQQFDSGIGGDPDLARALQASLRENYPERRGSCEPMIPLTETSRKPKVDLHDRSRGNVEVDFAEVLTDHQAVTENGRPVTPPASQSSKGHNASPCSDETMSEQLATLLEEKGAWQKEKAALVSQNAKLLQENANLVQRQAAQMRRIQELEELCFGVPDK</sequence>
<accession>A0AAV9PWC7</accession>
<feature type="compositionally biased region" description="Basic and acidic residues" evidence="2">
    <location>
        <begin position="242"/>
        <end position="257"/>
    </location>
</feature>
<keyword evidence="4" id="KW-1185">Reference proteome</keyword>
<keyword evidence="1" id="KW-0175">Coiled coil</keyword>
<evidence type="ECO:0000256" key="2">
    <source>
        <dbReference type="SAM" id="MobiDB-lite"/>
    </source>
</evidence>
<feature type="region of interest" description="Disordered" evidence="2">
    <location>
        <begin position="207"/>
        <end position="226"/>
    </location>
</feature>
<proteinExistence type="predicted"/>
<organism evidence="3 4">
    <name type="scientific">Vermiconidia calcicola</name>
    <dbReference type="NCBI Taxonomy" id="1690605"/>
    <lineage>
        <taxon>Eukaryota</taxon>
        <taxon>Fungi</taxon>
        <taxon>Dikarya</taxon>
        <taxon>Ascomycota</taxon>
        <taxon>Pezizomycotina</taxon>
        <taxon>Dothideomycetes</taxon>
        <taxon>Dothideomycetidae</taxon>
        <taxon>Mycosphaerellales</taxon>
        <taxon>Extremaceae</taxon>
        <taxon>Vermiconidia</taxon>
    </lineage>
</organism>
<feature type="region of interest" description="Disordered" evidence="2">
    <location>
        <begin position="122"/>
        <end position="187"/>
    </location>
</feature>
<evidence type="ECO:0000313" key="4">
    <source>
        <dbReference type="Proteomes" id="UP001345827"/>
    </source>
</evidence>